<accession>A0A8J4BAR9</accession>
<dbReference type="Proteomes" id="UP000747399">
    <property type="component" value="Unassembled WGS sequence"/>
</dbReference>
<organism evidence="1 2">
    <name type="scientific">Volvox africanus</name>
    <dbReference type="NCBI Taxonomy" id="51714"/>
    <lineage>
        <taxon>Eukaryota</taxon>
        <taxon>Viridiplantae</taxon>
        <taxon>Chlorophyta</taxon>
        <taxon>core chlorophytes</taxon>
        <taxon>Chlorophyceae</taxon>
        <taxon>CS clade</taxon>
        <taxon>Chlamydomonadales</taxon>
        <taxon>Volvocaceae</taxon>
        <taxon>Volvox</taxon>
    </lineage>
</organism>
<name>A0A8J4BAR9_9CHLO</name>
<evidence type="ECO:0000313" key="2">
    <source>
        <dbReference type="Proteomes" id="UP000747399"/>
    </source>
</evidence>
<sequence length="285" mass="29209">MTLSPARSPYFCLEMDTMAANSPSKKRVACETAASVCQLSKKPAKDATWPAAGPMTGVPGWQYPPLPMGIIPPVPYCMPGNPFFPFMGMFPPFWLPAAAMAAATMPALAAASAANGGMTAAVPGIPGAPVLQPSTSTMWPMMTCTAAVQPITAATCTSSDISSAAAIPSTSCTTSVPTVGVVQSPPSPPPLAASPVSVCNSGLQQQPEDLEFANFIDSFLLSDDGEDMLHGGGGDMDDPRIADLISSGASNSSDATTHDGVCLTRNDPLCLLNLLVSDDIGLPDM</sequence>
<dbReference type="AlphaFoldDB" id="A0A8J4BAR9"/>
<comment type="caution">
    <text evidence="1">The sequence shown here is derived from an EMBL/GenBank/DDBJ whole genome shotgun (WGS) entry which is preliminary data.</text>
</comment>
<proteinExistence type="predicted"/>
<dbReference type="EMBL" id="BNCO01000028">
    <property type="protein sequence ID" value="GIL57488.1"/>
    <property type="molecule type" value="Genomic_DNA"/>
</dbReference>
<gene>
    <name evidence="1" type="ORF">Vafri_12715</name>
</gene>
<evidence type="ECO:0000313" key="1">
    <source>
        <dbReference type="EMBL" id="GIL57488.1"/>
    </source>
</evidence>
<protein>
    <submittedName>
        <fullName evidence="1">Uncharacterized protein</fullName>
    </submittedName>
</protein>
<keyword evidence="2" id="KW-1185">Reference proteome</keyword>
<reference evidence="1" key="1">
    <citation type="journal article" date="2021" name="Proc. Natl. Acad. Sci. U.S.A.">
        <title>Three genomes in the algal genus Volvox reveal the fate of a haploid sex-determining region after a transition to homothallism.</title>
        <authorList>
            <person name="Yamamoto K."/>
            <person name="Hamaji T."/>
            <person name="Kawai-Toyooka H."/>
            <person name="Matsuzaki R."/>
            <person name="Takahashi F."/>
            <person name="Nishimura Y."/>
            <person name="Kawachi M."/>
            <person name="Noguchi H."/>
            <person name="Minakuchi Y."/>
            <person name="Umen J.G."/>
            <person name="Toyoda A."/>
            <person name="Nozaki H."/>
        </authorList>
    </citation>
    <scope>NUCLEOTIDE SEQUENCE</scope>
    <source>
        <strain evidence="1">NIES-3780</strain>
    </source>
</reference>